<dbReference type="RefSeq" id="WP_210116574.1">
    <property type="nucleotide sequence ID" value="NZ_CP054257.1"/>
</dbReference>
<dbReference type="Gene3D" id="3.90.550.10">
    <property type="entry name" value="Spore Coat Polysaccharide Biosynthesis Protein SpsA, Chain A"/>
    <property type="match status" value="1"/>
</dbReference>
<name>A0A975EZL8_9SPIR</name>
<dbReference type="SUPFAM" id="SSF159283">
    <property type="entry name" value="Guanosine diphospho-D-mannose pyrophosphorylase/mannose-6-phosphate isomerase linker domain"/>
    <property type="match status" value="1"/>
</dbReference>
<feature type="domain" description="MannoseP isomerase/GMP-like beta-helix" evidence="2">
    <location>
        <begin position="312"/>
        <end position="364"/>
    </location>
</feature>
<reference evidence="3" key="1">
    <citation type="submission" date="2020-05" db="EMBL/GenBank/DDBJ databases">
        <authorList>
            <person name="Zeng H."/>
            <person name="Chan Y.K."/>
            <person name="Watt R.M."/>
        </authorList>
    </citation>
    <scope>NUCLEOTIDE SEQUENCE</scope>
    <source>
        <strain evidence="3">ATCC 700773</strain>
    </source>
</reference>
<accession>A0A975EZL8</accession>
<sequence>MFTDVVILAGGFGERLWPASSSENPKQFMTVSDNVSFLQLAVIRALSLKPEGKILIVTRRDIYKTVSLHCKNLLPDMSEDNKKKIKDDLYILPETEPKHTTAPIILACNFLNLTDYADGNREHSVLVLTSDHIIKPIENFILDCKKACAAAANGKFVCFAIPPLEPATGYGYIKIGKAEGDSVFAIEKFVEKPDLKTATEYVKSGKYRWNSGMFGFTCKTLLKEIKEHQNDAYAAFENLLSGNKPKIGVVNGIKYVSSWPEMDAAYSKVPAVAIDKSVAEKTKNACAVSSSFNWDDIGSWDAFEKLFDKNPGETIEIESKDNFVYSDIPVALCGVEDLVVVIKNGKALIVKKGKSSLVRDAVKQMKNSNV</sequence>
<keyword evidence="3" id="KW-0548">Nucleotidyltransferase</keyword>
<dbReference type="Proteomes" id="UP000671995">
    <property type="component" value="Chromosome"/>
</dbReference>
<dbReference type="EMBL" id="CP054257">
    <property type="protein sequence ID" value="QTQ11861.1"/>
    <property type="molecule type" value="Genomic_DNA"/>
</dbReference>
<dbReference type="GO" id="GO:0004475">
    <property type="term" value="F:mannose-1-phosphate guanylyltransferase (GTP) activity"/>
    <property type="evidence" value="ECO:0007669"/>
    <property type="project" value="TreeGrafter"/>
</dbReference>
<feature type="domain" description="Nucleotidyl transferase" evidence="1">
    <location>
        <begin position="6"/>
        <end position="307"/>
    </location>
</feature>
<dbReference type="PANTHER" id="PTHR46390:SF1">
    <property type="entry name" value="MANNOSE-1-PHOSPHATE GUANYLYLTRANSFERASE"/>
    <property type="match status" value="1"/>
</dbReference>
<proteinExistence type="predicted"/>
<keyword evidence="3" id="KW-0808">Transferase</keyword>
<dbReference type="InterPro" id="IPR029044">
    <property type="entry name" value="Nucleotide-diphossugar_trans"/>
</dbReference>
<evidence type="ECO:0000259" key="1">
    <source>
        <dbReference type="Pfam" id="PF00483"/>
    </source>
</evidence>
<organism evidence="3 4">
    <name type="scientific">Treponema parvum</name>
    <dbReference type="NCBI Taxonomy" id="138851"/>
    <lineage>
        <taxon>Bacteria</taxon>
        <taxon>Pseudomonadati</taxon>
        <taxon>Spirochaetota</taxon>
        <taxon>Spirochaetia</taxon>
        <taxon>Spirochaetales</taxon>
        <taxon>Treponemataceae</taxon>
        <taxon>Treponema</taxon>
    </lineage>
</organism>
<evidence type="ECO:0000259" key="2">
    <source>
        <dbReference type="Pfam" id="PF22640"/>
    </source>
</evidence>
<evidence type="ECO:0000313" key="3">
    <source>
        <dbReference type="EMBL" id="QTQ11861.1"/>
    </source>
</evidence>
<dbReference type="Pfam" id="PF00483">
    <property type="entry name" value="NTP_transferase"/>
    <property type="match status" value="1"/>
</dbReference>
<gene>
    <name evidence="3" type="ORF">HRI96_06400</name>
</gene>
<dbReference type="InterPro" id="IPR054566">
    <property type="entry name" value="ManC/GMP-like_b-helix"/>
</dbReference>
<dbReference type="InterPro" id="IPR005835">
    <property type="entry name" value="NTP_transferase_dom"/>
</dbReference>
<dbReference type="PANTHER" id="PTHR46390">
    <property type="entry name" value="MANNOSE-1-PHOSPHATE GUANYLYLTRANSFERASE"/>
    <property type="match status" value="1"/>
</dbReference>
<dbReference type="GO" id="GO:0009298">
    <property type="term" value="P:GDP-mannose biosynthetic process"/>
    <property type="evidence" value="ECO:0007669"/>
    <property type="project" value="TreeGrafter"/>
</dbReference>
<dbReference type="Pfam" id="PF22640">
    <property type="entry name" value="ManC_GMP_beta-helix"/>
    <property type="match status" value="1"/>
</dbReference>
<evidence type="ECO:0000313" key="4">
    <source>
        <dbReference type="Proteomes" id="UP000671995"/>
    </source>
</evidence>
<dbReference type="AlphaFoldDB" id="A0A975EZL8"/>
<dbReference type="SUPFAM" id="SSF53448">
    <property type="entry name" value="Nucleotide-diphospho-sugar transferases"/>
    <property type="match status" value="1"/>
</dbReference>
<dbReference type="InterPro" id="IPR051161">
    <property type="entry name" value="Mannose-6P_isomerase_type2"/>
</dbReference>
<reference evidence="3" key="2">
    <citation type="journal article" date="2021" name="Microbiol. Resour. Announc.">
        <title>Complete Genome Sequences of Three Human Oral Treponema parvum Isolates.</title>
        <authorList>
            <person name="Zeng H."/>
            <person name="Watt R.M."/>
        </authorList>
    </citation>
    <scope>NUCLEOTIDE SEQUENCE</scope>
    <source>
        <strain evidence="3">ATCC 700773</strain>
    </source>
</reference>
<protein>
    <submittedName>
        <fullName evidence="3">Mannose-1-phosphate guanylyltransferase</fullName>
    </submittedName>
</protein>